<name>A0ACB0DY08_RANTA</name>
<dbReference type="Proteomes" id="UP001162501">
    <property type="component" value="Chromosome 12"/>
</dbReference>
<evidence type="ECO:0000313" key="1">
    <source>
        <dbReference type="EMBL" id="CAI9693227.1"/>
    </source>
</evidence>
<sequence>MFSHERPTCDDLRGLFVSGLYFPMGQASRAPHPIPRLRAPLSSVRSARAWPVALGPDSEGSGFTDYHFLPEPWVRALASSAGFTLGCRPAQLPGDPGAATSSCCMGLLLLPEIPQFPVHFFRPQITGTTSNGNLCTCAPKDMHEAVYSTTVCQKQTIGNNPNPRKEKVDFPSHSLDVQWHDGTSAVRKNAESYVRQRGPSQNNVGHKSMLQKDVDSLVAFI</sequence>
<evidence type="ECO:0000313" key="2">
    <source>
        <dbReference type="Proteomes" id="UP001162501"/>
    </source>
</evidence>
<protein>
    <submittedName>
        <fullName evidence="1">Uncharacterized protein</fullName>
    </submittedName>
</protein>
<dbReference type="EMBL" id="OX596096">
    <property type="protein sequence ID" value="CAI9693227.1"/>
    <property type="molecule type" value="Genomic_DNA"/>
</dbReference>
<proteinExistence type="predicted"/>
<accession>A0ACB0DY08</accession>
<organism evidence="1 2">
    <name type="scientific">Rangifer tarandus platyrhynchus</name>
    <name type="common">Svalbard reindeer</name>
    <dbReference type="NCBI Taxonomy" id="3082113"/>
    <lineage>
        <taxon>Eukaryota</taxon>
        <taxon>Metazoa</taxon>
        <taxon>Chordata</taxon>
        <taxon>Craniata</taxon>
        <taxon>Vertebrata</taxon>
        <taxon>Euteleostomi</taxon>
        <taxon>Mammalia</taxon>
        <taxon>Eutheria</taxon>
        <taxon>Laurasiatheria</taxon>
        <taxon>Artiodactyla</taxon>
        <taxon>Ruminantia</taxon>
        <taxon>Pecora</taxon>
        <taxon>Cervidae</taxon>
        <taxon>Odocoileinae</taxon>
        <taxon>Rangifer</taxon>
    </lineage>
</organism>
<reference evidence="1" key="1">
    <citation type="submission" date="2023-05" db="EMBL/GenBank/DDBJ databases">
        <authorList>
            <consortium name="ELIXIR-Norway"/>
        </authorList>
    </citation>
    <scope>NUCLEOTIDE SEQUENCE</scope>
</reference>
<gene>
    <name evidence="1" type="ORF">MRATA1EN3_LOCUS4440</name>
</gene>